<accession>A0ACC0C4U1</accession>
<dbReference type="Proteomes" id="UP001060085">
    <property type="component" value="Linkage Group LG01"/>
</dbReference>
<evidence type="ECO:0000313" key="2">
    <source>
        <dbReference type="Proteomes" id="UP001060085"/>
    </source>
</evidence>
<comment type="caution">
    <text evidence="1">The sequence shown here is derived from an EMBL/GenBank/DDBJ whole genome shotgun (WGS) entry which is preliminary data.</text>
</comment>
<dbReference type="EMBL" id="CM044701">
    <property type="protein sequence ID" value="KAI5679972.1"/>
    <property type="molecule type" value="Genomic_DNA"/>
</dbReference>
<sequence length="367" mass="40340">MEVLTNGPPLVTTSFCFNEPQFNKFSTVPSLIHGVSSRNANVLRRFKFNSATIRIKCFQQDNSESAASKDMPERQENAADNVLGSLESKTTGTGSSFLAKLIIVLGIALTITLVSIGLRQSNQGFVPGHYLSNTLSSSPFPTTADGFTFKAFGYKIMLPAYAPGWIYFWLLMAAGFGLFISEEALNIWVGTTLARMLSLDGSWQSFVDSFSKNAPYIISTILWVYWGVCISDMIPFYLGKLFRQSGASDDICSKLGIDKDRATSITRVVQRYGNLVGFVERFSLGVRNPTAFLAGAMDISPEYFFAGVCCGGLVTLPLQLAIGFLMRERPLVALATVATVVGIWTIFPYAIAGFTALFLYLRRRYST</sequence>
<protein>
    <submittedName>
        <fullName evidence="1">Uncharacterized protein</fullName>
    </submittedName>
</protein>
<organism evidence="1 2">
    <name type="scientific">Catharanthus roseus</name>
    <name type="common">Madagascar periwinkle</name>
    <name type="synonym">Vinca rosea</name>
    <dbReference type="NCBI Taxonomy" id="4058"/>
    <lineage>
        <taxon>Eukaryota</taxon>
        <taxon>Viridiplantae</taxon>
        <taxon>Streptophyta</taxon>
        <taxon>Embryophyta</taxon>
        <taxon>Tracheophyta</taxon>
        <taxon>Spermatophyta</taxon>
        <taxon>Magnoliopsida</taxon>
        <taxon>eudicotyledons</taxon>
        <taxon>Gunneridae</taxon>
        <taxon>Pentapetalae</taxon>
        <taxon>asterids</taxon>
        <taxon>lamiids</taxon>
        <taxon>Gentianales</taxon>
        <taxon>Apocynaceae</taxon>
        <taxon>Rauvolfioideae</taxon>
        <taxon>Vinceae</taxon>
        <taxon>Catharanthinae</taxon>
        <taxon>Catharanthus</taxon>
    </lineage>
</organism>
<name>A0ACC0C4U1_CATRO</name>
<proteinExistence type="predicted"/>
<reference evidence="2" key="1">
    <citation type="journal article" date="2023" name="Nat. Plants">
        <title>Single-cell RNA sequencing provides a high-resolution roadmap for understanding the multicellular compartmentation of specialized metabolism.</title>
        <authorList>
            <person name="Sun S."/>
            <person name="Shen X."/>
            <person name="Li Y."/>
            <person name="Li Y."/>
            <person name="Wang S."/>
            <person name="Li R."/>
            <person name="Zhang H."/>
            <person name="Shen G."/>
            <person name="Guo B."/>
            <person name="Wei J."/>
            <person name="Xu J."/>
            <person name="St-Pierre B."/>
            <person name="Chen S."/>
            <person name="Sun C."/>
        </authorList>
    </citation>
    <scope>NUCLEOTIDE SEQUENCE [LARGE SCALE GENOMIC DNA]</scope>
</reference>
<gene>
    <name evidence="1" type="ORF">M9H77_01199</name>
</gene>
<keyword evidence="2" id="KW-1185">Reference proteome</keyword>
<evidence type="ECO:0000313" key="1">
    <source>
        <dbReference type="EMBL" id="KAI5679972.1"/>
    </source>
</evidence>